<accession>A0ABZ1L426</accession>
<dbReference type="InterPro" id="IPR023393">
    <property type="entry name" value="START-like_dom_sf"/>
</dbReference>
<dbReference type="Gene3D" id="3.30.530.20">
    <property type="match status" value="1"/>
</dbReference>
<organism evidence="1 2">
    <name type="scientific">Streptomyces zaomyceticus</name>
    <dbReference type="NCBI Taxonomy" id="68286"/>
    <lineage>
        <taxon>Bacteria</taxon>
        <taxon>Bacillati</taxon>
        <taxon>Actinomycetota</taxon>
        <taxon>Actinomycetes</taxon>
        <taxon>Kitasatosporales</taxon>
        <taxon>Streptomycetaceae</taxon>
        <taxon>Streptomyces</taxon>
    </lineage>
</organism>
<proteinExistence type="predicted"/>
<dbReference type="InterPro" id="IPR019587">
    <property type="entry name" value="Polyketide_cyclase/dehydratase"/>
</dbReference>
<evidence type="ECO:0000313" key="1">
    <source>
        <dbReference type="EMBL" id="WTR68396.1"/>
    </source>
</evidence>
<dbReference type="PANTHER" id="PTHR39332">
    <property type="entry name" value="BLL4707 PROTEIN"/>
    <property type="match status" value="1"/>
</dbReference>
<dbReference type="CDD" id="cd07821">
    <property type="entry name" value="PYR_PYL_RCAR_like"/>
    <property type="match status" value="1"/>
</dbReference>
<dbReference type="SUPFAM" id="SSF55961">
    <property type="entry name" value="Bet v1-like"/>
    <property type="match status" value="1"/>
</dbReference>
<dbReference type="PANTHER" id="PTHR39332:SF7">
    <property type="entry name" value="SRPBCC FAMILY PROTEIN"/>
    <property type="match status" value="1"/>
</dbReference>
<sequence length="144" mass="15567">MASTTASLAVPASPDRTWQLIGGFDSLPDWLPYIPTSTLGEGGRVRTLVNEDGGVIVERLESFDNDARSYSYSILRAPFPVTGYRSTLTVHAVPGEDTARVEWSGRFTPDGIGDDEAVDLFHGIYRDGLAALHRTLAGETARPS</sequence>
<gene>
    <name evidence="1" type="ORF">OG814_03495</name>
</gene>
<protein>
    <submittedName>
        <fullName evidence="1">SRPBCC family protein</fullName>
    </submittedName>
</protein>
<keyword evidence="2" id="KW-1185">Reference proteome</keyword>
<dbReference type="EMBL" id="CP108188">
    <property type="protein sequence ID" value="WTR68396.1"/>
    <property type="molecule type" value="Genomic_DNA"/>
</dbReference>
<dbReference type="Proteomes" id="UP001622594">
    <property type="component" value="Chromosome"/>
</dbReference>
<evidence type="ECO:0000313" key="2">
    <source>
        <dbReference type="Proteomes" id="UP001622594"/>
    </source>
</evidence>
<dbReference type="RefSeq" id="WP_327165817.1">
    <property type="nucleotide sequence ID" value="NZ_CP108062.1"/>
</dbReference>
<reference evidence="1 2" key="1">
    <citation type="submission" date="2022-10" db="EMBL/GenBank/DDBJ databases">
        <title>The complete genomes of actinobacterial strains from the NBC collection.</title>
        <authorList>
            <person name="Joergensen T.S."/>
            <person name="Alvarez Arevalo M."/>
            <person name="Sterndorff E.B."/>
            <person name="Faurdal D."/>
            <person name="Vuksanovic O."/>
            <person name="Mourched A.-S."/>
            <person name="Charusanti P."/>
            <person name="Shaw S."/>
            <person name="Blin K."/>
            <person name="Weber T."/>
        </authorList>
    </citation>
    <scope>NUCLEOTIDE SEQUENCE [LARGE SCALE GENOMIC DNA]</scope>
    <source>
        <strain evidence="1 2">NBC_00123</strain>
    </source>
</reference>
<name>A0ABZ1L426_9ACTN</name>
<dbReference type="Pfam" id="PF10604">
    <property type="entry name" value="Polyketide_cyc2"/>
    <property type="match status" value="1"/>
</dbReference>